<organism evidence="4 5">
    <name type="scientific">Aphanomyces euteiches</name>
    <dbReference type="NCBI Taxonomy" id="100861"/>
    <lineage>
        <taxon>Eukaryota</taxon>
        <taxon>Sar</taxon>
        <taxon>Stramenopiles</taxon>
        <taxon>Oomycota</taxon>
        <taxon>Saprolegniomycetes</taxon>
        <taxon>Saprolegniales</taxon>
        <taxon>Verrucalvaceae</taxon>
        <taxon>Aphanomyces</taxon>
    </lineage>
</organism>
<gene>
    <name evidence="4" type="ORF">Ae201684_005441</name>
</gene>
<feature type="region of interest" description="Disordered" evidence="2">
    <location>
        <begin position="1"/>
        <end position="96"/>
    </location>
</feature>
<sequence>MGTNKKNKAKPVQAPKNVPKEATKPKHGHKHGQKPHADKARAAEKPHNKQLKTNKQTKNHDKSAPAGKAKFDKKHKNQTNNDKHAEAKHQAADEKPNEKLTAMLKALKDQSTPWYEAVKPLPNEDKNQSKFSSTSSIVEEKKKVAERLLEAELKAMDSKSSLSSDEKYLKTMMKSGTLADRIAATTLAIQGSPVHNLARLGQLVAMAKNKGRRESQMAIESLKDLFLNNLLPDRKLHFFHQQPIDRSDVTQEHLVIWYFEHCLKNAYAQLIAALSSGMDNAIESHKRTCIRAVVSLLTDKPEQESVLLSMLVNKLGDPDRKIASYCLHQLQELLKVHPVMKRVVVDDVERLLTRTKVTERTKYNAVLFLNQMYLSSDDADLATHLIKVYFGLFSKEVHNDVADAGLERKILSALLVGVNRSFPYAKSTSADFKDEIDTMFRVVHTAHFSTSVQALMLLFQVMNSTNSVPDRFYTALYAKLFDPRVQTSSKHTLFLNLIFRAIKQDVSPARVHAMIKRLLQVSLTMQPAFCCAALFLVSELMQHNKAIRALIDQAEHDITQDQPTIQSKNDSDDDEHEERAEGEESEDSSDSKESNDERDENEVKAQAELEEERKRSAALLKTMGLIAEPTKTTTPTSSAKVETITTTQYDPRKRNPLYAGADMSCLWELQPFLVHYHPSVAQFAKQLIDGAISYKGDPLKDFTLSVFFDKFVNKKPKTKDGPHRYSGAKNENAPVSFDSEEFLAQDEGSVAENDRFFYTFFKERAKRVPAKAKKAKDDMTGDALASDDEEYEAFANQLAESIMEDNDDEDPDMDDWSGPDDDSDNEGADDDENEGDAPGDDDMNDEDRMFADEDDDDDEDMDDDEVDEDEQDDEDDEDEVKVRANGKKSAPQKRKSPFANADDYLEAIEKAVREEQAAKPQSKKKRK</sequence>
<feature type="compositionally biased region" description="Basic and acidic residues" evidence="2">
    <location>
        <begin position="589"/>
        <end position="613"/>
    </location>
</feature>
<feature type="compositionally biased region" description="Basic residues" evidence="2">
    <location>
        <begin position="48"/>
        <end position="57"/>
    </location>
</feature>
<dbReference type="AlphaFoldDB" id="A0A6G0XFG1"/>
<feature type="compositionally biased region" description="Basic and acidic residues" evidence="2">
    <location>
        <begin position="81"/>
        <end position="96"/>
    </location>
</feature>
<dbReference type="InterPro" id="IPR005612">
    <property type="entry name" value="CCAAT-binding_factor"/>
</dbReference>
<name>A0A6G0XFG1_9STRA</name>
<feature type="region of interest" description="Disordered" evidence="2">
    <location>
        <begin position="804"/>
        <end position="901"/>
    </location>
</feature>
<dbReference type="PANTHER" id="PTHR12048">
    <property type="entry name" value="CCAAT-BINDING FACTOR-RELATED"/>
    <property type="match status" value="1"/>
</dbReference>
<feature type="domain" description="CCAAT-binding factor" evidence="3">
    <location>
        <begin position="451"/>
        <end position="684"/>
    </location>
</feature>
<comment type="similarity">
    <text evidence="1">Belongs to the CBF/MAK21 family.</text>
</comment>
<dbReference type="GO" id="GO:0005634">
    <property type="term" value="C:nucleus"/>
    <property type="evidence" value="ECO:0007669"/>
    <property type="project" value="TreeGrafter"/>
</dbReference>
<dbReference type="SUPFAM" id="SSF48371">
    <property type="entry name" value="ARM repeat"/>
    <property type="match status" value="1"/>
</dbReference>
<evidence type="ECO:0000313" key="5">
    <source>
        <dbReference type="Proteomes" id="UP000481153"/>
    </source>
</evidence>
<evidence type="ECO:0000259" key="3">
    <source>
        <dbReference type="Pfam" id="PF03914"/>
    </source>
</evidence>
<feature type="compositionally biased region" description="Acidic residues" evidence="2">
    <location>
        <begin position="804"/>
        <end position="845"/>
    </location>
</feature>
<feature type="compositionally biased region" description="Basic residues" evidence="2">
    <location>
        <begin position="884"/>
        <end position="896"/>
    </location>
</feature>
<feature type="compositionally biased region" description="Basic and acidic residues" evidence="2">
    <location>
        <begin position="35"/>
        <end position="47"/>
    </location>
</feature>
<evidence type="ECO:0000313" key="4">
    <source>
        <dbReference type="EMBL" id="KAF0738830.1"/>
    </source>
</evidence>
<proteinExistence type="inferred from homology"/>
<evidence type="ECO:0000256" key="2">
    <source>
        <dbReference type="SAM" id="MobiDB-lite"/>
    </source>
</evidence>
<feature type="compositionally biased region" description="Basic residues" evidence="2">
    <location>
        <begin position="25"/>
        <end position="34"/>
    </location>
</feature>
<feature type="compositionally biased region" description="Acidic residues" evidence="2">
    <location>
        <begin position="852"/>
        <end position="879"/>
    </location>
</feature>
<accession>A0A6G0XFG1</accession>
<reference evidence="4 5" key="1">
    <citation type="submission" date="2019-07" db="EMBL/GenBank/DDBJ databases">
        <title>Genomics analysis of Aphanomyces spp. identifies a new class of oomycete effector associated with host adaptation.</title>
        <authorList>
            <person name="Gaulin E."/>
        </authorList>
    </citation>
    <scope>NUCLEOTIDE SEQUENCE [LARGE SCALE GENOMIC DNA]</scope>
    <source>
        <strain evidence="4 5">ATCC 201684</strain>
    </source>
</reference>
<feature type="region of interest" description="Disordered" evidence="2">
    <location>
        <begin position="557"/>
        <end position="613"/>
    </location>
</feature>
<dbReference type="InterPro" id="IPR040155">
    <property type="entry name" value="CEBPZ/Mak21-like"/>
</dbReference>
<dbReference type="PANTHER" id="PTHR12048:SF0">
    <property type="entry name" value="CCAAT_ENHANCER-BINDING PROTEIN ZETA"/>
    <property type="match status" value="1"/>
</dbReference>
<dbReference type="VEuPathDB" id="FungiDB:AeMF1_016811"/>
<feature type="compositionally biased region" description="Acidic residues" evidence="2">
    <location>
        <begin position="571"/>
        <end position="588"/>
    </location>
</feature>
<protein>
    <recommendedName>
        <fullName evidence="3">CCAAT-binding factor domain-containing protein</fullName>
    </recommendedName>
</protein>
<dbReference type="EMBL" id="VJMJ01000070">
    <property type="protein sequence ID" value="KAF0738830.1"/>
    <property type="molecule type" value="Genomic_DNA"/>
</dbReference>
<keyword evidence="5" id="KW-1185">Reference proteome</keyword>
<dbReference type="Pfam" id="PF03914">
    <property type="entry name" value="CBF"/>
    <property type="match status" value="1"/>
</dbReference>
<dbReference type="Proteomes" id="UP000481153">
    <property type="component" value="Unassembled WGS sequence"/>
</dbReference>
<evidence type="ECO:0000256" key="1">
    <source>
        <dbReference type="ARBA" id="ARBA00007797"/>
    </source>
</evidence>
<dbReference type="InterPro" id="IPR016024">
    <property type="entry name" value="ARM-type_fold"/>
</dbReference>
<comment type="caution">
    <text evidence="4">The sequence shown here is derived from an EMBL/GenBank/DDBJ whole genome shotgun (WGS) entry which is preliminary data.</text>
</comment>